<dbReference type="EMBL" id="JAFBXF010000017">
    <property type="protein sequence ID" value="MBM2419321.1"/>
    <property type="molecule type" value="Genomic_DNA"/>
</dbReference>
<dbReference type="InterPro" id="IPR006076">
    <property type="entry name" value="FAD-dep_OxRdtase"/>
</dbReference>
<dbReference type="SUPFAM" id="SSF51905">
    <property type="entry name" value="FAD/NAD(P)-binding domain"/>
    <property type="match status" value="1"/>
</dbReference>
<dbReference type="PROSITE" id="PS00198">
    <property type="entry name" value="4FE4S_FER_1"/>
    <property type="match status" value="1"/>
</dbReference>
<dbReference type="Proteomes" id="UP000809440">
    <property type="component" value="Unassembled WGS sequence"/>
</dbReference>
<feature type="domain" description="FAD dependent oxidoreductase" evidence="9">
    <location>
        <begin position="6"/>
        <end position="43"/>
    </location>
</feature>
<dbReference type="EMBL" id="JAFBXE010000017">
    <property type="protein sequence ID" value="MBM2414650.1"/>
    <property type="molecule type" value="Genomic_DNA"/>
</dbReference>
<evidence type="ECO:0000256" key="2">
    <source>
        <dbReference type="ARBA" id="ARBA00022630"/>
    </source>
</evidence>
<feature type="domain" description="Glucose-methanol-choline oxidoreductase N-terminal" evidence="8">
    <location>
        <begin position="196"/>
        <end position="298"/>
    </location>
</feature>
<dbReference type="GO" id="GO:0046872">
    <property type="term" value="F:metal ion binding"/>
    <property type="evidence" value="ECO:0007669"/>
    <property type="project" value="UniProtKB-KW"/>
</dbReference>
<keyword evidence="4" id="KW-0274">FAD</keyword>
<proteinExistence type="inferred from homology"/>
<dbReference type="GO" id="GO:0016614">
    <property type="term" value="F:oxidoreductase activity, acting on CH-OH group of donors"/>
    <property type="evidence" value="ECO:0007669"/>
    <property type="project" value="InterPro"/>
</dbReference>
<reference evidence="11 14" key="1">
    <citation type="submission" date="2021-01" db="EMBL/GenBank/DDBJ databases">
        <title>Diatom-associated Roseobacters Show Island Model of Population Structure.</title>
        <authorList>
            <person name="Qu L."/>
            <person name="Feng X."/>
            <person name="Chen Y."/>
            <person name="Li L."/>
            <person name="Wang X."/>
            <person name="Hu Z."/>
            <person name="Wang H."/>
            <person name="Luo H."/>
        </authorList>
    </citation>
    <scope>NUCLEOTIDE SEQUENCE</scope>
    <source>
        <strain evidence="12 14">CC28-63</strain>
        <strain evidence="11">CC28-69</strain>
    </source>
</reference>
<dbReference type="GO" id="GO:0050660">
    <property type="term" value="F:flavin adenine dinucleotide binding"/>
    <property type="evidence" value="ECO:0007669"/>
    <property type="project" value="InterPro"/>
</dbReference>
<evidence type="ECO:0000256" key="1">
    <source>
        <dbReference type="ARBA" id="ARBA00010790"/>
    </source>
</evidence>
<evidence type="ECO:0000259" key="9">
    <source>
        <dbReference type="Pfam" id="PF01266"/>
    </source>
</evidence>
<evidence type="ECO:0000256" key="7">
    <source>
        <dbReference type="ARBA" id="ARBA00023014"/>
    </source>
</evidence>
<gene>
    <name evidence="11" type="ORF">JQX41_20200</name>
    <name evidence="12" type="ORF">JQX48_20220</name>
</gene>
<dbReference type="Proteomes" id="UP000755667">
    <property type="component" value="Unassembled WGS sequence"/>
</dbReference>
<comment type="similarity">
    <text evidence="1">Belongs to the GMC oxidoreductase family.</text>
</comment>
<dbReference type="SUPFAM" id="SSF54373">
    <property type="entry name" value="FAD-linked reductases, C-terminal domain"/>
    <property type="match status" value="1"/>
</dbReference>
<dbReference type="InterPro" id="IPR000172">
    <property type="entry name" value="GMC_OxRdtase_N"/>
</dbReference>
<evidence type="ECO:0000313" key="14">
    <source>
        <dbReference type="Proteomes" id="UP000809440"/>
    </source>
</evidence>
<keyword evidence="14" id="KW-1185">Reference proteome</keyword>
<comment type="caution">
    <text evidence="11">The sequence shown here is derived from an EMBL/GenBank/DDBJ whole genome shotgun (WGS) entry which is preliminary data.</text>
</comment>
<dbReference type="InterPro" id="IPR007867">
    <property type="entry name" value="GMC_OxRtase_C"/>
</dbReference>
<organism evidence="11 13">
    <name type="scientific">Marivita cryptomonadis</name>
    <dbReference type="NCBI Taxonomy" id="505252"/>
    <lineage>
        <taxon>Bacteria</taxon>
        <taxon>Pseudomonadati</taxon>
        <taxon>Pseudomonadota</taxon>
        <taxon>Alphaproteobacteria</taxon>
        <taxon>Rhodobacterales</taxon>
        <taxon>Roseobacteraceae</taxon>
        <taxon>Marivita</taxon>
    </lineage>
</organism>
<dbReference type="InterPro" id="IPR017900">
    <property type="entry name" value="4Fe4S_Fe_S_CS"/>
</dbReference>
<dbReference type="Gene3D" id="3.50.50.60">
    <property type="entry name" value="FAD/NAD(P)-binding domain"/>
    <property type="match status" value="2"/>
</dbReference>
<dbReference type="GO" id="GO:0051536">
    <property type="term" value="F:iron-sulfur cluster binding"/>
    <property type="evidence" value="ECO:0007669"/>
    <property type="project" value="UniProtKB-KW"/>
</dbReference>
<dbReference type="Pfam" id="PF00732">
    <property type="entry name" value="GMC_oxred_N"/>
    <property type="match status" value="1"/>
</dbReference>
<keyword evidence="2" id="KW-0285">Flavoprotein</keyword>
<feature type="domain" description="Glucose-methanol-choline oxidoreductase C-terminal" evidence="10">
    <location>
        <begin position="389"/>
        <end position="507"/>
    </location>
</feature>
<evidence type="ECO:0000256" key="6">
    <source>
        <dbReference type="ARBA" id="ARBA00023004"/>
    </source>
</evidence>
<evidence type="ECO:0000313" key="13">
    <source>
        <dbReference type="Proteomes" id="UP000755667"/>
    </source>
</evidence>
<evidence type="ECO:0000256" key="4">
    <source>
        <dbReference type="ARBA" id="ARBA00022827"/>
    </source>
</evidence>
<name>A0A9Q2P1R1_9RHOB</name>
<evidence type="ECO:0000313" key="11">
    <source>
        <dbReference type="EMBL" id="MBM2414650.1"/>
    </source>
</evidence>
<evidence type="ECO:0000256" key="5">
    <source>
        <dbReference type="ARBA" id="ARBA00023002"/>
    </source>
</evidence>
<sequence length="525" mass="56082">MTETADIAIVGAGAAGLAFAWAVAKPGLRVVVLEAGDFVDQSSAPSLSAKWELALQSTYNANPNVRRGPADYPVEDSESVIRPAIFNAVGGSTIRWGAHFPRFRPSDFRKKSLDHIGSDWPVSYAELEPFYDLNDQMMGVSGLAGDPGNPPRAERPCPPLPLCVGTEKLAAGFDRLGWHWWPSDAAILSRARAGREACNNCGPCGVGCPRHARASADIAYLDAARSKGVELRAGATVTGLDIEANGRDVMGLQYVDAEGRKSLSCDEVVLAGNALGNARLLAGMLDHPLFGRGLMLHPTAIVTGIFEDNLKTWQGPFASALVCQEFYENDASRGFVGGLQLQALRGQGPLTTALGGYGVRVPWGKSHAQTFDARFGRSLSLTVTCDDLPEDANQIALHDTKRDRFGLPVPRMIYRVGENSRKMLAFGIERATEVLRAAGAEQIAVNPLTRNAGFHLMGTARMGSDESCGVTDQFGRVFGLTNLSIIDASTFVTAAAVNPTPTLQALALRAATAMRNKYIPEKAVS</sequence>
<keyword evidence="3" id="KW-0479">Metal-binding</keyword>
<dbReference type="InterPro" id="IPR036188">
    <property type="entry name" value="FAD/NAD-bd_sf"/>
</dbReference>
<dbReference type="PANTHER" id="PTHR46056:SF12">
    <property type="entry name" value="LONG-CHAIN-ALCOHOL OXIDASE"/>
    <property type="match status" value="1"/>
</dbReference>
<dbReference type="PANTHER" id="PTHR46056">
    <property type="entry name" value="LONG-CHAIN-ALCOHOL OXIDASE"/>
    <property type="match status" value="1"/>
</dbReference>
<keyword evidence="7" id="KW-0411">Iron-sulfur</keyword>
<dbReference type="AlphaFoldDB" id="A0A9Q2P1R1"/>
<evidence type="ECO:0000256" key="3">
    <source>
        <dbReference type="ARBA" id="ARBA00022723"/>
    </source>
</evidence>
<dbReference type="Pfam" id="PF05199">
    <property type="entry name" value="GMC_oxred_C"/>
    <property type="match status" value="1"/>
</dbReference>
<dbReference type="RefSeq" id="WP_138487581.1">
    <property type="nucleotide sequence ID" value="NZ_JAFBWU010000017.1"/>
</dbReference>
<evidence type="ECO:0000313" key="12">
    <source>
        <dbReference type="EMBL" id="MBM2419321.1"/>
    </source>
</evidence>
<protein>
    <submittedName>
        <fullName evidence="11">GMC family oxidoreductase</fullName>
    </submittedName>
</protein>
<accession>A0A9Q2P1R1</accession>
<evidence type="ECO:0000259" key="10">
    <source>
        <dbReference type="Pfam" id="PF05199"/>
    </source>
</evidence>
<keyword evidence="6" id="KW-0408">Iron</keyword>
<dbReference type="Pfam" id="PF01266">
    <property type="entry name" value="DAO"/>
    <property type="match status" value="1"/>
</dbReference>
<keyword evidence="5" id="KW-0560">Oxidoreductase</keyword>
<evidence type="ECO:0000259" key="8">
    <source>
        <dbReference type="Pfam" id="PF00732"/>
    </source>
</evidence>